<name>A0A2W7NAT3_9BACT</name>
<dbReference type="GO" id="GO:0005524">
    <property type="term" value="F:ATP binding"/>
    <property type="evidence" value="ECO:0007669"/>
    <property type="project" value="UniProtKB-UniRule"/>
</dbReference>
<dbReference type="GO" id="GO:0046933">
    <property type="term" value="F:proton-transporting ATP synthase activity, rotational mechanism"/>
    <property type="evidence" value="ECO:0007669"/>
    <property type="project" value="UniProtKB-UniRule"/>
</dbReference>
<evidence type="ECO:0000256" key="10">
    <source>
        <dbReference type="HAMAP-Rule" id="MF_00815"/>
    </source>
</evidence>
<evidence type="ECO:0000256" key="3">
    <source>
        <dbReference type="ARBA" id="ARBA00007681"/>
    </source>
</evidence>
<dbReference type="Gene3D" id="3.40.1380.10">
    <property type="match status" value="1"/>
</dbReference>
<comment type="caution">
    <text evidence="11">The sequence shown here is derived from an EMBL/GenBank/DDBJ whole genome shotgun (WGS) entry which is preliminary data.</text>
</comment>
<evidence type="ECO:0000256" key="6">
    <source>
        <dbReference type="ARBA" id="ARBA00023065"/>
    </source>
</evidence>
<evidence type="ECO:0000256" key="7">
    <source>
        <dbReference type="ARBA" id="ARBA00023136"/>
    </source>
</evidence>
<keyword evidence="9 10" id="KW-0066">ATP synthesis</keyword>
<dbReference type="GO" id="GO:0045259">
    <property type="term" value="C:proton-transporting ATP synthase complex"/>
    <property type="evidence" value="ECO:0007669"/>
    <property type="project" value="UniProtKB-KW"/>
</dbReference>
<dbReference type="OrthoDB" id="9812769at2"/>
<dbReference type="PANTHER" id="PTHR11693">
    <property type="entry name" value="ATP SYNTHASE GAMMA CHAIN"/>
    <property type="match status" value="1"/>
</dbReference>
<evidence type="ECO:0000256" key="4">
    <source>
        <dbReference type="ARBA" id="ARBA00022448"/>
    </source>
</evidence>
<keyword evidence="5 10" id="KW-0375">Hydrogen ion transport</keyword>
<evidence type="ECO:0000256" key="9">
    <source>
        <dbReference type="ARBA" id="ARBA00023310"/>
    </source>
</evidence>
<dbReference type="PROSITE" id="PS00153">
    <property type="entry name" value="ATPASE_GAMMA"/>
    <property type="match status" value="1"/>
</dbReference>
<comment type="subcellular location">
    <subcellularLocation>
        <location evidence="10">Cell membrane</location>
        <topology evidence="10">Peripheral membrane protein</topology>
    </subcellularLocation>
    <subcellularLocation>
        <location evidence="2">Membrane</location>
        <topology evidence="2">Peripheral membrane protein</topology>
    </subcellularLocation>
</comment>
<accession>A0A2W7NAT3</accession>
<evidence type="ECO:0000256" key="5">
    <source>
        <dbReference type="ARBA" id="ARBA00022781"/>
    </source>
</evidence>
<keyword evidence="10" id="KW-1003">Cell membrane</keyword>
<dbReference type="InterPro" id="IPR035968">
    <property type="entry name" value="ATP_synth_F1_ATPase_gsu"/>
</dbReference>
<keyword evidence="4 10" id="KW-0813">Transport</keyword>
<dbReference type="GO" id="GO:0005886">
    <property type="term" value="C:plasma membrane"/>
    <property type="evidence" value="ECO:0007669"/>
    <property type="project" value="UniProtKB-SubCell"/>
</dbReference>
<dbReference type="AlphaFoldDB" id="A0A2W7NAT3"/>
<dbReference type="RefSeq" id="WP_111445634.1">
    <property type="nucleotide sequence ID" value="NZ_QKZK01000012.1"/>
</dbReference>
<sequence length="291" mass="32665">MANLKDIRIRISSVKTTRQVTSAMKMVSAAKFKKSHDQIIAFRPYADGLNYILSTLNLDNQALWKYSRTSIVDRLLVVVITSNRGLCGAFNANVIKQTERLIKEDFKALHHNHAVDIIAIGKQGYKALNAHGFNVIESHNDVLSELRYAPCSEIAENIIQTFIDEKYDKVLVIYNEFINAAVQNVTIEQFLPIQIDTKGQTAEVPFIFEPSTEDVLEMLIPKTLKSTFYRWALESVAAEHGARMTSMHKATDNATELISDLQLMYNKARQTAITNEILEIVGGAEALKSSS</sequence>
<reference evidence="11 12" key="1">
    <citation type="submission" date="2018-06" db="EMBL/GenBank/DDBJ databases">
        <title>Genomic Encyclopedia of Archaeal and Bacterial Type Strains, Phase II (KMG-II): from individual species to whole genera.</title>
        <authorList>
            <person name="Goeker M."/>
        </authorList>
    </citation>
    <scope>NUCLEOTIDE SEQUENCE [LARGE SCALE GENOMIC DNA]</scope>
    <source>
        <strain evidence="11 12">DSM 6779</strain>
    </source>
</reference>
<dbReference type="SUPFAM" id="SSF52943">
    <property type="entry name" value="ATP synthase (F1-ATPase), gamma subunit"/>
    <property type="match status" value="1"/>
</dbReference>
<dbReference type="InterPro" id="IPR023632">
    <property type="entry name" value="ATP_synth_F1_gsu_CS"/>
</dbReference>
<comment type="similarity">
    <text evidence="3 10">Belongs to the ATPase gamma chain family.</text>
</comment>
<dbReference type="Proteomes" id="UP000249239">
    <property type="component" value="Unassembled WGS sequence"/>
</dbReference>
<dbReference type="Pfam" id="PF00231">
    <property type="entry name" value="ATP-synt"/>
    <property type="match status" value="1"/>
</dbReference>
<dbReference type="HAMAP" id="MF_00815">
    <property type="entry name" value="ATP_synth_gamma_bact"/>
    <property type="match status" value="1"/>
</dbReference>
<organism evidence="11 12">
    <name type="scientific">Breznakibacter xylanolyticus</name>
    <dbReference type="NCBI Taxonomy" id="990"/>
    <lineage>
        <taxon>Bacteria</taxon>
        <taxon>Pseudomonadati</taxon>
        <taxon>Bacteroidota</taxon>
        <taxon>Bacteroidia</taxon>
        <taxon>Marinilabiliales</taxon>
        <taxon>Marinilabiliaceae</taxon>
        <taxon>Breznakibacter</taxon>
    </lineage>
</organism>
<gene>
    <name evidence="10" type="primary">atpG</name>
    <name evidence="11" type="ORF">LX69_01823</name>
</gene>
<comment type="subunit">
    <text evidence="10">F-type ATPases have 2 components, CF(1) - the catalytic core - and CF(0) - the membrane proton channel. CF(1) has five subunits: alpha(3), beta(3), gamma(1), delta(1), epsilon(1). CF(0) has three main subunits: a, b and c.</text>
</comment>
<comment type="function">
    <text evidence="1 10">Produces ATP from ADP in the presence of a proton gradient across the membrane. The gamma chain is believed to be important in regulating ATPase activity and the flow of protons through the CF(0) complex.</text>
</comment>
<keyword evidence="8 10" id="KW-0139">CF(1)</keyword>
<evidence type="ECO:0000313" key="12">
    <source>
        <dbReference type="Proteomes" id="UP000249239"/>
    </source>
</evidence>
<keyword evidence="12" id="KW-1185">Reference proteome</keyword>
<keyword evidence="6 10" id="KW-0406">Ion transport</keyword>
<proteinExistence type="inferred from homology"/>
<dbReference type="InterPro" id="IPR000131">
    <property type="entry name" value="ATP_synth_F1_gsu"/>
</dbReference>
<evidence type="ECO:0000313" key="11">
    <source>
        <dbReference type="EMBL" id="PZX16753.1"/>
    </source>
</evidence>
<evidence type="ECO:0000256" key="2">
    <source>
        <dbReference type="ARBA" id="ARBA00004170"/>
    </source>
</evidence>
<protein>
    <recommendedName>
        <fullName evidence="10">ATP synthase gamma chain</fullName>
    </recommendedName>
    <alternativeName>
        <fullName evidence="10">ATP synthase F1 sector gamma subunit</fullName>
    </alternativeName>
    <alternativeName>
        <fullName evidence="10">F-ATPase gamma subunit</fullName>
    </alternativeName>
</protein>
<dbReference type="EMBL" id="QKZK01000012">
    <property type="protein sequence ID" value="PZX16753.1"/>
    <property type="molecule type" value="Genomic_DNA"/>
</dbReference>
<evidence type="ECO:0000256" key="8">
    <source>
        <dbReference type="ARBA" id="ARBA00023196"/>
    </source>
</evidence>
<evidence type="ECO:0000256" key="1">
    <source>
        <dbReference type="ARBA" id="ARBA00003456"/>
    </source>
</evidence>
<dbReference type="PRINTS" id="PR00126">
    <property type="entry name" value="ATPASEGAMMA"/>
</dbReference>
<dbReference type="Gene3D" id="1.10.287.80">
    <property type="entry name" value="ATP synthase, gamma subunit, helix hairpin domain"/>
    <property type="match status" value="1"/>
</dbReference>
<dbReference type="GO" id="GO:0042777">
    <property type="term" value="P:proton motive force-driven plasma membrane ATP synthesis"/>
    <property type="evidence" value="ECO:0007669"/>
    <property type="project" value="UniProtKB-UniRule"/>
</dbReference>
<dbReference type="PANTHER" id="PTHR11693:SF22">
    <property type="entry name" value="ATP SYNTHASE SUBUNIT GAMMA, MITOCHONDRIAL"/>
    <property type="match status" value="1"/>
</dbReference>
<keyword evidence="7 10" id="KW-0472">Membrane</keyword>
<dbReference type="NCBIfam" id="TIGR01146">
    <property type="entry name" value="ATPsyn_F1gamma"/>
    <property type="match status" value="1"/>
</dbReference>
<dbReference type="CDD" id="cd12151">
    <property type="entry name" value="F1-ATPase_gamma"/>
    <property type="match status" value="1"/>
</dbReference>